<gene>
    <name evidence="3" type="ORF">OU415_29305</name>
</gene>
<evidence type="ECO:0000313" key="3">
    <source>
        <dbReference type="EMBL" id="MDA3629558.1"/>
    </source>
</evidence>
<comment type="similarity">
    <text evidence="1">Belongs to the peptidase C1 family.</text>
</comment>
<dbReference type="InterPro" id="IPR038765">
    <property type="entry name" value="Papain-like_cys_pep_sf"/>
</dbReference>
<keyword evidence="4" id="KW-1185">Reference proteome</keyword>
<comment type="caution">
    <text evidence="3">The sequence shown here is derived from an EMBL/GenBank/DDBJ whole genome shotgun (WGS) entry which is preliminary data.</text>
</comment>
<dbReference type="RefSeq" id="WP_270952584.1">
    <property type="nucleotide sequence ID" value="NZ_JAQGLA010000070.1"/>
</dbReference>
<dbReference type="CDD" id="cd02619">
    <property type="entry name" value="Peptidase_C1"/>
    <property type="match status" value="1"/>
</dbReference>
<dbReference type="InterPro" id="IPR000668">
    <property type="entry name" value="Peptidase_C1A_C"/>
</dbReference>
<evidence type="ECO:0000256" key="1">
    <source>
        <dbReference type="ARBA" id="ARBA00008455"/>
    </source>
</evidence>
<organism evidence="3 4">
    <name type="scientific">Saccharopolyspora oryzae</name>
    <dbReference type="NCBI Taxonomy" id="2997343"/>
    <lineage>
        <taxon>Bacteria</taxon>
        <taxon>Bacillati</taxon>
        <taxon>Actinomycetota</taxon>
        <taxon>Actinomycetes</taxon>
        <taxon>Pseudonocardiales</taxon>
        <taxon>Pseudonocardiaceae</taxon>
        <taxon>Saccharopolyspora</taxon>
    </lineage>
</organism>
<protein>
    <submittedName>
        <fullName evidence="3">C1 family peptidase</fullName>
    </submittedName>
</protein>
<dbReference type="SUPFAM" id="SSF54001">
    <property type="entry name" value="Cysteine proteinases"/>
    <property type="match status" value="1"/>
</dbReference>
<dbReference type="Pfam" id="PF00112">
    <property type="entry name" value="Peptidase_C1"/>
    <property type="match status" value="1"/>
</dbReference>
<dbReference type="InterPro" id="IPR025660">
    <property type="entry name" value="Pept_his_AS"/>
</dbReference>
<dbReference type="PROSITE" id="PS00639">
    <property type="entry name" value="THIOL_PROTEASE_HIS"/>
    <property type="match status" value="1"/>
</dbReference>
<dbReference type="PANTHER" id="PTHR12411">
    <property type="entry name" value="CYSTEINE PROTEASE FAMILY C1-RELATED"/>
    <property type="match status" value="1"/>
</dbReference>
<accession>A0ABT4V6J5</accession>
<evidence type="ECO:0000313" key="4">
    <source>
        <dbReference type="Proteomes" id="UP001210380"/>
    </source>
</evidence>
<dbReference type="EMBL" id="JAQGLA010000070">
    <property type="protein sequence ID" value="MDA3629558.1"/>
    <property type="molecule type" value="Genomic_DNA"/>
</dbReference>
<reference evidence="3 4" key="1">
    <citation type="submission" date="2022-11" db="EMBL/GenBank/DDBJ databases">
        <title>Draft genome sequence of Saccharopolyspora sp. WRP15-2 isolated from rhizosphere soils of wild rice in Thailand.</title>
        <authorList>
            <person name="Duangmal K."/>
            <person name="Kammanee S."/>
            <person name="Muangham S."/>
        </authorList>
    </citation>
    <scope>NUCLEOTIDE SEQUENCE [LARGE SCALE GENOMIC DNA]</scope>
    <source>
        <strain evidence="3 4">WRP15-2</strain>
    </source>
</reference>
<dbReference type="SMART" id="SM00645">
    <property type="entry name" value="Pept_C1"/>
    <property type="match status" value="1"/>
</dbReference>
<proteinExistence type="inferred from homology"/>
<dbReference type="Proteomes" id="UP001210380">
    <property type="component" value="Unassembled WGS sequence"/>
</dbReference>
<evidence type="ECO:0000259" key="2">
    <source>
        <dbReference type="SMART" id="SM00645"/>
    </source>
</evidence>
<dbReference type="InterPro" id="IPR013128">
    <property type="entry name" value="Peptidase_C1A"/>
</dbReference>
<name>A0ABT4V6J5_9PSEU</name>
<sequence length="269" mass="29763">MVKEKPRKIAGYGWSPDLPDARDFLYAAPRVALVSLPSSVDLRNGLPQPYDQGRIGSCTANAIAGAIQFDLEKQQSQDFLPSRLFIYYNERAMEGHVPVDSGAQIRDGIKSVAKLGVCPETEWPYDDTPAGPDGLFPPGAREAEAPSDGCYKDALQNRVTSYQRVTRDLDQFRGCLATGYPFVFGFTVYESFESQEVAKTGVVPMPSPQEQIMGGHAVVAVGYDDAQQSFLCRNSWGADWGQKGYFALPYPYLTERALSSDFWTIRFVT</sequence>
<feature type="domain" description="Peptidase C1A papain C-terminal" evidence="2">
    <location>
        <begin position="36"/>
        <end position="252"/>
    </location>
</feature>
<dbReference type="Gene3D" id="3.90.70.10">
    <property type="entry name" value="Cysteine proteinases"/>
    <property type="match status" value="1"/>
</dbReference>